<dbReference type="EMBL" id="JBIQWL010000003">
    <property type="protein sequence ID" value="MFH8250973.1"/>
    <property type="molecule type" value="Genomic_DNA"/>
</dbReference>
<dbReference type="RefSeq" id="WP_397556420.1">
    <property type="nucleotide sequence ID" value="NZ_JBIQWL010000003.1"/>
</dbReference>
<reference evidence="1 2" key="1">
    <citation type="submission" date="2024-09" db="EMBL/GenBank/DDBJ databases">
        <authorList>
            <person name="Pan X."/>
        </authorList>
    </citation>
    <scope>NUCLEOTIDE SEQUENCE [LARGE SCALE GENOMIC DNA]</scope>
    <source>
        <strain evidence="1 2">B2969</strain>
    </source>
</reference>
<dbReference type="GO" id="GO:0016787">
    <property type="term" value="F:hydrolase activity"/>
    <property type="evidence" value="ECO:0007669"/>
    <property type="project" value="UniProtKB-KW"/>
</dbReference>
<organism evidence="1 2">
    <name type="scientific">Microbacterium alkaliflavum</name>
    <dbReference type="NCBI Taxonomy" id="3248839"/>
    <lineage>
        <taxon>Bacteria</taxon>
        <taxon>Bacillati</taxon>
        <taxon>Actinomycetota</taxon>
        <taxon>Actinomycetes</taxon>
        <taxon>Micrococcales</taxon>
        <taxon>Microbacteriaceae</taxon>
        <taxon>Microbacterium</taxon>
    </lineage>
</organism>
<gene>
    <name evidence="1" type="ORF">ACH3VR_11450</name>
</gene>
<proteinExistence type="predicted"/>
<dbReference type="Gene3D" id="3.40.50.1110">
    <property type="entry name" value="SGNH hydrolase"/>
    <property type="match status" value="1"/>
</dbReference>
<evidence type="ECO:0000313" key="1">
    <source>
        <dbReference type="EMBL" id="MFH8250973.1"/>
    </source>
</evidence>
<dbReference type="Proteomes" id="UP001610861">
    <property type="component" value="Unassembled WGS sequence"/>
</dbReference>
<sequence length="271" mass="28269">MTTACSAPAPAPAAASRATPTATVTAVPGWPSAMAAIGHSGLTGYDSKDRGVDAKSNSWATGDNPDVDSVYARIVAQNPAMTGHAVNLAVDGSGVVDLLRQAKALASMDPKPELILVQSIDNDMQCDGTDAEHLPVYREGLVEVMDALAAGVPDATVMFVSQWGSVERYDAAIVQVAPSHVAGSGPCDTVDPATQQIVPEKEAGLQALVDEYFATIVDVCSQYEHCMTDGGAMQGMEVEPADLTPDFNHLSEAGHAKMAAIVWQVLYGDQQ</sequence>
<dbReference type="InterPro" id="IPR001087">
    <property type="entry name" value="GDSL"/>
</dbReference>
<comment type="caution">
    <text evidence="1">The sequence shown here is derived from an EMBL/GenBank/DDBJ whole genome shotgun (WGS) entry which is preliminary data.</text>
</comment>
<keyword evidence="1" id="KW-0378">Hydrolase</keyword>
<keyword evidence="2" id="KW-1185">Reference proteome</keyword>
<evidence type="ECO:0000313" key="2">
    <source>
        <dbReference type="Proteomes" id="UP001610861"/>
    </source>
</evidence>
<dbReference type="Pfam" id="PF00657">
    <property type="entry name" value="Lipase_GDSL"/>
    <property type="match status" value="1"/>
</dbReference>
<protein>
    <submittedName>
        <fullName evidence="1">SGNH/GDSL hydrolase family protein</fullName>
    </submittedName>
</protein>
<dbReference type="InterPro" id="IPR036514">
    <property type="entry name" value="SGNH_hydro_sf"/>
</dbReference>
<dbReference type="SUPFAM" id="SSF52266">
    <property type="entry name" value="SGNH hydrolase"/>
    <property type="match status" value="1"/>
</dbReference>
<name>A0ABW7Q824_9MICO</name>
<accession>A0ABW7Q824</accession>